<organism evidence="2 3">
    <name type="scientific">Lymnaea stagnalis</name>
    <name type="common">Great pond snail</name>
    <name type="synonym">Helix stagnalis</name>
    <dbReference type="NCBI Taxonomy" id="6523"/>
    <lineage>
        <taxon>Eukaryota</taxon>
        <taxon>Metazoa</taxon>
        <taxon>Spiralia</taxon>
        <taxon>Lophotrochozoa</taxon>
        <taxon>Mollusca</taxon>
        <taxon>Gastropoda</taxon>
        <taxon>Heterobranchia</taxon>
        <taxon>Euthyneura</taxon>
        <taxon>Panpulmonata</taxon>
        <taxon>Hygrophila</taxon>
        <taxon>Lymnaeoidea</taxon>
        <taxon>Lymnaeidae</taxon>
        <taxon>Lymnaea</taxon>
    </lineage>
</organism>
<name>A0AAV2IH97_LYMST</name>
<proteinExistence type="predicted"/>
<accession>A0AAV2IH97</accession>
<dbReference type="EMBL" id="CAXITT010000596">
    <property type="protein sequence ID" value="CAL1544098.1"/>
    <property type="molecule type" value="Genomic_DNA"/>
</dbReference>
<reference evidence="2 3" key="1">
    <citation type="submission" date="2024-04" db="EMBL/GenBank/DDBJ databases">
        <authorList>
            <consortium name="Genoscope - CEA"/>
            <person name="William W."/>
        </authorList>
    </citation>
    <scope>NUCLEOTIDE SEQUENCE [LARGE SCALE GENOMIC DNA]</scope>
</reference>
<feature type="non-terminal residue" evidence="2">
    <location>
        <position position="1"/>
    </location>
</feature>
<dbReference type="Proteomes" id="UP001497497">
    <property type="component" value="Unassembled WGS sequence"/>
</dbReference>
<evidence type="ECO:0000313" key="2">
    <source>
        <dbReference type="EMBL" id="CAL1544098.1"/>
    </source>
</evidence>
<dbReference type="InterPro" id="IPR031643">
    <property type="entry name" value="DUF4708"/>
</dbReference>
<feature type="domain" description="DUF4708" evidence="1">
    <location>
        <begin position="12"/>
        <end position="182"/>
    </location>
</feature>
<dbReference type="AlphaFoldDB" id="A0AAV2IH97"/>
<evidence type="ECO:0000313" key="3">
    <source>
        <dbReference type="Proteomes" id="UP001497497"/>
    </source>
</evidence>
<dbReference type="PANTHER" id="PTHR28495">
    <property type="entry name" value="HYPOTHETICAL PROTEIN LOC100359752"/>
    <property type="match status" value="1"/>
</dbReference>
<gene>
    <name evidence="2" type="ORF">GSLYS_00017611001</name>
</gene>
<keyword evidence="3" id="KW-1185">Reference proteome</keyword>
<sequence length="304" mass="34507">KIIYSWSNATIQAHIVKCREVIFTEPDVICCPSCYSDNSFSVIMKQSFFKTGKLQSRLQKQGIQISKPFRVNFPLYQSCLKYTLIARLAPTWNKAGEWFIQGRDFLVHDGYSNAIKMDLCVNKDELLVSLTGTAIRFPPLQIEDLNLSKQEMMNILKATEGETDFAGCFCHVLPRSGPLQVIPRVDPKPILTIFLQDIHSRMTSVCGTSLRFQPKIRFAALSLHRAGQTCVKNGISLASKPQNKVTSNFRNVKNMLLVNRGSESDKKTMQERLCGSKSFSMESPINQTTVLLNYMWEKQEKSFS</sequence>
<protein>
    <recommendedName>
        <fullName evidence="1">DUF4708 domain-containing protein</fullName>
    </recommendedName>
</protein>
<feature type="non-terminal residue" evidence="2">
    <location>
        <position position="304"/>
    </location>
</feature>
<evidence type="ECO:0000259" key="1">
    <source>
        <dbReference type="Pfam" id="PF15813"/>
    </source>
</evidence>
<dbReference type="PANTHER" id="PTHR28495:SF1">
    <property type="entry name" value="GENE, 17266-RELATED"/>
    <property type="match status" value="1"/>
</dbReference>
<dbReference type="Pfam" id="PF15813">
    <property type="entry name" value="DUF4708"/>
    <property type="match status" value="1"/>
</dbReference>
<comment type="caution">
    <text evidence="2">The sequence shown here is derived from an EMBL/GenBank/DDBJ whole genome shotgun (WGS) entry which is preliminary data.</text>
</comment>